<evidence type="ECO:0000313" key="8">
    <source>
        <dbReference type="EMBL" id="TGA83394.1"/>
    </source>
</evidence>
<dbReference type="InterPro" id="IPR011009">
    <property type="entry name" value="Kinase-like_dom_sf"/>
</dbReference>
<comment type="caution">
    <text evidence="8">The sequence shown here is derived from an EMBL/GenBank/DDBJ whole genome shotgun (WGS) entry which is preliminary data.</text>
</comment>
<feature type="non-terminal residue" evidence="8">
    <location>
        <position position="346"/>
    </location>
</feature>
<sequence>MEDLGAEDPRWIGEYRLLRRLGAGGMGRVFLAHSARGRTVAVKLVQTELAQQAEFRRRFKQEVKAAQRVGGEWTAPVLDADTDAATPWVATGYIAGPSLHTVIAESGRPLPERSVRILGNGLSRALQAIHGAQLIHRDLKPSNVLVTIDGPRVIDFGIARALETVTDGVHTRSGAVVGSPGFMSPEQVRGERVTPASDVFCLGSVLAFAATGRQPFGTSDSGVHAVMYRIAEGQPDLTGLPEGLLDLVQACLAKDPAERPTVERLLELTATEEDGEPWLPGSLVAQLGRHAVELLEAETPAGPGIPQVPAPPTVRPNAGGTVPLPPTVPPTASAIPAPPAGPPTPP</sequence>
<accession>A0A4Z0FPX7</accession>
<dbReference type="OrthoDB" id="9762169at2"/>
<keyword evidence="9" id="KW-1185">Reference proteome</keyword>
<evidence type="ECO:0000256" key="1">
    <source>
        <dbReference type="ARBA" id="ARBA00022679"/>
    </source>
</evidence>
<organism evidence="8 9">
    <name type="scientific">Streptomyces palmae</name>
    <dbReference type="NCBI Taxonomy" id="1701085"/>
    <lineage>
        <taxon>Bacteria</taxon>
        <taxon>Bacillati</taxon>
        <taxon>Actinomycetota</taxon>
        <taxon>Actinomycetes</taxon>
        <taxon>Kitasatosporales</taxon>
        <taxon>Streptomycetaceae</taxon>
        <taxon>Streptomyces</taxon>
    </lineage>
</organism>
<dbReference type="PROSITE" id="PS00108">
    <property type="entry name" value="PROTEIN_KINASE_ST"/>
    <property type="match status" value="1"/>
</dbReference>
<reference evidence="8 9" key="1">
    <citation type="submission" date="2019-03" db="EMBL/GenBank/DDBJ databases">
        <authorList>
            <person name="Gonzalez-Pimentel J.L."/>
        </authorList>
    </citation>
    <scope>NUCLEOTIDE SEQUENCE [LARGE SCALE GENOMIC DNA]</scope>
    <source>
        <strain evidence="8 9">JCM 31289</strain>
    </source>
</reference>
<evidence type="ECO:0000256" key="5">
    <source>
        <dbReference type="PROSITE-ProRule" id="PRU10141"/>
    </source>
</evidence>
<dbReference type="RefSeq" id="WP_135342601.1">
    <property type="nucleotide sequence ID" value="NZ_SRID01000691.1"/>
</dbReference>
<keyword evidence="3 8" id="KW-0418">Kinase</keyword>
<name>A0A4Z0FPX7_9ACTN</name>
<dbReference type="InterPro" id="IPR017441">
    <property type="entry name" value="Protein_kinase_ATP_BS"/>
</dbReference>
<feature type="binding site" evidence="5">
    <location>
        <position position="43"/>
    </location>
    <ligand>
        <name>ATP</name>
        <dbReference type="ChEBI" id="CHEBI:30616"/>
    </ligand>
</feature>
<dbReference type="PANTHER" id="PTHR43289:SF34">
    <property type="entry name" value="SERINE_THREONINE-PROTEIN KINASE YBDM-RELATED"/>
    <property type="match status" value="1"/>
</dbReference>
<dbReference type="Gene3D" id="3.30.200.20">
    <property type="entry name" value="Phosphorylase Kinase, domain 1"/>
    <property type="match status" value="1"/>
</dbReference>
<dbReference type="PROSITE" id="PS50011">
    <property type="entry name" value="PROTEIN_KINASE_DOM"/>
    <property type="match status" value="1"/>
</dbReference>
<feature type="region of interest" description="Disordered" evidence="6">
    <location>
        <begin position="300"/>
        <end position="346"/>
    </location>
</feature>
<dbReference type="Gene3D" id="1.10.510.10">
    <property type="entry name" value="Transferase(Phosphotransferase) domain 1"/>
    <property type="match status" value="1"/>
</dbReference>
<dbReference type="PROSITE" id="PS00107">
    <property type="entry name" value="PROTEIN_KINASE_ATP"/>
    <property type="match status" value="1"/>
</dbReference>
<feature type="compositionally biased region" description="Pro residues" evidence="6">
    <location>
        <begin position="336"/>
        <end position="346"/>
    </location>
</feature>
<evidence type="ECO:0000256" key="4">
    <source>
        <dbReference type="ARBA" id="ARBA00022840"/>
    </source>
</evidence>
<dbReference type="InterPro" id="IPR000719">
    <property type="entry name" value="Prot_kinase_dom"/>
</dbReference>
<dbReference type="EMBL" id="SRID01000691">
    <property type="protein sequence ID" value="TGA83394.1"/>
    <property type="molecule type" value="Genomic_DNA"/>
</dbReference>
<keyword evidence="8" id="KW-0723">Serine/threonine-protein kinase</keyword>
<dbReference type="CDD" id="cd14014">
    <property type="entry name" value="STKc_PknB_like"/>
    <property type="match status" value="1"/>
</dbReference>
<dbReference type="GO" id="GO:0004674">
    <property type="term" value="F:protein serine/threonine kinase activity"/>
    <property type="evidence" value="ECO:0007669"/>
    <property type="project" value="UniProtKB-KW"/>
</dbReference>
<dbReference type="InterPro" id="IPR008271">
    <property type="entry name" value="Ser/Thr_kinase_AS"/>
</dbReference>
<evidence type="ECO:0000256" key="6">
    <source>
        <dbReference type="SAM" id="MobiDB-lite"/>
    </source>
</evidence>
<keyword evidence="1" id="KW-0808">Transferase</keyword>
<feature type="domain" description="Protein kinase" evidence="7">
    <location>
        <begin position="15"/>
        <end position="279"/>
    </location>
</feature>
<evidence type="ECO:0000313" key="9">
    <source>
        <dbReference type="Proteomes" id="UP000297948"/>
    </source>
</evidence>
<keyword evidence="2 5" id="KW-0547">Nucleotide-binding</keyword>
<protein>
    <submittedName>
        <fullName evidence="8">Serine/threonine protein kinase</fullName>
    </submittedName>
</protein>
<dbReference type="Pfam" id="PF00069">
    <property type="entry name" value="Pkinase"/>
    <property type="match status" value="1"/>
</dbReference>
<dbReference type="AlphaFoldDB" id="A0A4Z0FPX7"/>
<evidence type="ECO:0000256" key="3">
    <source>
        <dbReference type="ARBA" id="ARBA00022777"/>
    </source>
</evidence>
<evidence type="ECO:0000256" key="2">
    <source>
        <dbReference type="ARBA" id="ARBA00022741"/>
    </source>
</evidence>
<dbReference type="SMART" id="SM00220">
    <property type="entry name" value="S_TKc"/>
    <property type="match status" value="1"/>
</dbReference>
<proteinExistence type="predicted"/>
<keyword evidence="4 5" id="KW-0067">ATP-binding</keyword>
<dbReference type="Proteomes" id="UP000297948">
    <property type="component" value="Unassembled WGS sequence"/>
</dbReference>
<dbReference type="GO" id="GO:0005524">
    <property type="term" value="F:ATP binding"/>
    <property type="evidence" value="ECO:0007669"/>
    <property type="project" value="UniProtKB-UniRule"/>
</dbReference>
<gene>
    <name evidence="8" type="ORF">E4099_32115</name>
</gene>
<evidence type="ECO:0000259" key="7">
    <source>
        <dbReference type="PROSITE" id="PS50011"/>
    </source>
</evidence>
<dbReference type="SUPFAM" id="SSF56112">
    <property type="entry name" value="Protein kinase-like (PK-like)"/>
    <property type="match status" value="1"/>
</dbReference>
<dbReference type="PANTHER" id="PTHR43289">
    <property type="entry name" value="MITOGEN-ACTIVATED PROTEIN KINASE KINASE KINASE 20-RELATED"/>
    <property type="match status" value="1"/>
</dbReference>